<dbReference type="SUPFAM" id="SSF53697">
    <property type="entry name" value="SIS domain"/>
    <property type="match status" value="1"/>
</dbReference>
<dbReference type="AlphaFoldDB" id="A0A1I7JIW9"/>
<dbReference type="Proteomes" id="UP000183508">
    <property type="component" value="Unassembled WGS sequence"/>
</dbReference>
<keyword evidence="6" id="KW-1185">Reference proteome</keyword>
<evidence type="ECO:0000256" key="1">
    <source>
        <dbReference type="ARBA" id="ARBA00023015"/>
    </source>
</evidence>
<proteinExistence type="predicted"/>
<evidence type="ECO:0000313" key="5">
    <source>
        <dbReference type="EMBL" id="SFU85110.1"/>
    </source>
</evidence>
<reference evidence="6" key="1">
    <citation type="submission" date="2016-10" db="EMBL/GenBank/DDBJ databases">
        <authorList>
            <person name="Varghese N."/>
        </authorList>
    </citation>
    <scope>NUCLEOTIDE SEQUENCE [LARGE SCALE GENOMIC DNA]</scope>
    <source>
        <strain evidence="6">DSM 17980</strain>
    </source>
</reference>
<name>A0A1I7JIW9_9BACL</name>
<dbReference type="GO" id="GO:1901135">
    <property type="term" value="P:carbohydrate derivative metabolic process"/>
    <property type="evidence" value="ECO:0007669"/>
    <property type="project" value="InterPro"/>
</dbReference>
<keyword evidence="3" id="KW-0804">Transcription</keyword>
<evidence type="ECO:0000313" key="6">
    <source>
        <dbReference type="Proteomes" id="UP000183508"/>
    </source>
</evidence>
<evidence type="ECO:0000256" key="2">
    <source>
        <dbReference type="ARBA" id="ARBA00023125"/>
    </source>
</evidence>
<dbReference type="CDD" id="cd05013">
    <property type="entry name" value="SIS_RpiR"/>
    <property type="match status" value="1"/>
</dbReference>
<dbReference type="Gene3D" id="3.40.50.10490">
    <property type="entry name" value="Glucose-6-phosphate isomerase like protein, domain 1"/>
    <property type="match status" value="1"/>
</dbReference>
<dbReference type="STRING" id="392015.SAMN05421543_11064"/>
<dbReference type="InterPro" id="IPR046348">
    <property type="entry name" value="SIS_dom_sf"/>
</dbReference>
<dbReference type="PANTHER" id="PTHR30514">
    <property type="entry name" value="GLUCOKINASE"/>
    <property type="match status" value="1"/>
</dbReference>
<dbReference type="InterPro" id="IPR000281">
    <property type="entry name" value="HTH_RpiR"/>
</dbReference>
<dbReference type="InterPro" id="IPR047640">
    <property type="entry name" value="RpiR-like"/>
</dbReference>
<dbReference type="EMBL" id="FPBV01000010">
    <property type="protein sequence ID" value="SFU85110.1"/>
    <property type="molecule type" value="Genomic_DNA"/>
</dbReference>
<sequence length="288" mass="32382">MGESRSILDRIAELYPTMSPSQRLIADVILRDPESSAFCNVADLARQAGVSESTVTRFATFLGCKGFPGLSRSLQEIVRRRLTTGQRFQLTTSLGQAEQEIVQHFRQDVQNIALMMERMDPKAFVRARDRLVESPRIGVVCSRSTVSLGQFFQFYLHLLGKDVILFTGDPRTIDLLQRFGPGDVMVGIGFSRYARWTVEHLRYVRKKDSWIMVITDYPSSPLVPLADEAFFTPTGIPSHLDSLVAPLSFLTGLLRAVSSRMSQKAAEILQEMEDLWAQFGIYEPPSSV</sequence>
<protein>
    <submittedName>
        <fullName evidence="5">DNA-binding transcriptional regulator, MurR/RpiR family, contains HTH and SIS domains</fullName>
    </submittedName>
</protein>
<feature type="domain" description="HTH rpiR-type" evidence="4">
    <location>
        <begin position="5"/>
        <end position="81"/>
    </location>
</feature>
<gene>
    <name evidence="5" type="ORF">SAMN05421543_11064</name>
</gene>
<keyword evidence="2 5" id="KW-0238">DNA-binding</keyword>
<dbReference type="Pfam" id="PF01380">
    <property type="entry name" value="SIS"/>
    <property type="match status" value="1"/>
</dbReference>
<dbReference type="Gene3D" id="1.10.10.10">
    <property type="entry name" value="Winged helix-like DNA-binding domain superfamily/Winged helix DNA-binding domain"/>
    <property type="match status" value="1"/>
</dbReference>
<dbReference type="SUPFAM" id="SSF46689">
    <property type="entry name" value="Homeodomain-like"/>
    <property type="match status" value="1"/>
</dbReference>
<dbReference type="OrthoDB" id="2930at2"/>
<organism evidence="5 6">
    <name type="scientific">Alicyclobacillus macrosporangiidus</name>
    <dbReference type="NCBI Taxonomy" id="392015"/>
    <lineage>
        <taxon>Bacteria</taxon>
        <taxon>Bacillati</taxon>
        <taxon>Bacillota</taxon>
        <taxon>Bacilli</taxon>
        <taxon>Bacillales</taxon>
        <taxon>Alicyclobacillaceae</taxon>
        <taxon>Alicyclobacillus</taxon>
    </lineage>
</organism>
<dbReference type="InterPro" id="IPR036388">
    <property type="entry name" value="WH-like_DNA-bd_sf"/>
</dbReference>
<keyword evidence="1" id="KW-0805">Transcription regulation</keyword>
<dbReference type="InterPro" id="IPR009057">
    <property type="entry name" value="Homeodomain-like_sf"/>
</dbReference>
<dbReference type="InterPro" id="IPR035472">
    <property type="entry name" value="RpiR-like_SIS"/>
</dbReference>
<dbReference type="RefSeq" id="WP_074952485.1">
    <property type="nucleotide sequence ID" value="NZ_FPBV01000010.1"/>
</dbReference>
<dbReference type="GO" id="GO:0003677">
    <property type="term" value="F:DNA binding"/>
    <property type="evidence" value="ECO:0007669"/>
    <property type="project" value="UniProtKB-KW"/>
</dbReference>
<evidence type="ECO:0000256" key="3">
    <source>
        <dbReference type="ARBA" id="ARBA00023163"/>
    </source>
</evidence>
<dbReference type="PANTHER" id="PTHR30514:SF18">
    <property type="entry name" value="RPIR-FAMILY TRANSCRIPTIONAL REGULATOR"/>
    <property type="match status" value="1"/>
</dbReference>
<dbReference type="GO" id="GO:0003700">
    <property type="term" value="F:DNA-binding transcription factor activity"/>
    <property type="evidence" value="ECO:0007669"/>
    <property type="project" value="InterPro"/>
</dbReference>
<dbReference type="Pfam" id="PF01418">
    <property type="entry name" value="HTH_6"/>
    <property type="match status" value="1"/>
</dbReference>
<dbReference type="GO" id="GO:0097367">
    <property type="term" value="F:carbohydrate derivative binding"/>
    <property type="evidence" value="ECO:0007669"/>
    <property type="project" value="InterPro"/>
</dbReference>
<evidence type="ECO:0000259" key="4">
    <source>
        <dbReference type="PROSITE" id="PS51071"/>
    </source>
</evidence>
<dbReference type="InterPro" id="IPR001347">
    <property type="entry name" value="SIS_dom"/>
</dbReference>
<accession>A0A1I7JIW9</accession>
<dbReference type="PROSITE" id="PS51071">
    <property type="entry name" value="HTH_RPIR"/>
    <property type="match status" value="1"/>
</dbReference>